<feature type="transmembrane region" description="Helical" evidence="1">
    <location>
        <begin position="89"/>
        <end position="108"/>
    </location>
</feature>
<evidence type="ECO:0000256" key="1">
    <source>
        <dbReference type="SAM" id="Phobius"/>
    </source>
</evidence>
<dbReference type="RefSeq" id="WP_064015148.1">
    <property type="nucleotide sequence ID" value="NZ_CP011387.1"/>
</dbReference>
<keyword evidence="1" id="KW-1133">Transmembrane helix</keyword>
<feature type="transmembrane region" description="Helical" evidence="1">
    <location>
        <begin position="65"/>
        <end position="83"/>
    </location>
</feature>
<protein>
    <submittedName>
        <fullName evidence="2">Uncharacterized protein</fullName>
    </submittedName>
</protein>
<evidence type="ECO:0000313" key="3">
    <source>
        <dbReference type="Proteomes" id="UP000077363"/>
    </source>
</evidence>
<keyword evidence="1" id="KW-0472">Membrane</keyword>
<dbReference type="Proteomes" id="UP000077363">
    <property type="component" value="Chromosome"/>
</dbReference>
<dbReference type="PATRIC" id="fig|1182568.3.peg.2101"/>
<name>A0A172TAM4_9DEIO</name>
<reference evidence="2 3" key="1">
    <citation type="submission" date="2015-01" db="EMBL/GenBank/DDBJ databases">
        <title>Deinococcus puniceus/DY1/ whole genome sequencing.</title>
        <authorList>
            <person name="Kim M.K."/>
            <person name="Srinivasan S."/>
            <person name="Lee J.-J."/>
        </authorList>
    </citation>
    <scope>NUCLEOTIDE SEQUENCE [LARGE SCALE GENOMIC DNA]</scope>
    <source>
        <strain evidence="2 3">DY1</strain>
    </source>
</reference>
<evidence type="ECO:0000313" key="2">
    <source>
        <dbReference type="EMBL" id="ANE44070.1"/>
    </source>
</evidence>
<sequence length="121" mass="13829">MTNRQIKTGRWIVGSILSLILGLTVFGAVARLLLGFDLSYAVRLTLTFFLCWMVFRGFFWARVMLSLLLVWTAFQLFIVTPELSGMLRMGWLVIGLLYLASALSLVALPQVRSYFRYSQQP</sequence>
<dbReference type="EMBL" id="CP011387">
    <property type="protein sequence ID" value="ANE44070.1"/>
    <property type="molecule type" value="Genomic_DNA"/>
</dbReference>
<dbReference type="STRING" id="1182568.SU48_10115"/>
<dbReference type="AlphaFoldDB" id="A0A172TAM4"/>
<keyword evidence="3" id="KW-1185">Reference proteome</keyword>
<keyword evidence="1" id="KW-0812">Transmembrane</keyword>
<organism evidence="2 3">
    <name type="scientific">Deinococcus puniceus</name>
    <dbReference type="NCBI Taxonomy" id="1182568"/>
    <lineage>
        <taxon>Bacteria</taxon>
        <taxon>Thermotogati</taxon>
        <taxon>Deinococcota</taxon>
        <taxon>Deinococci</taxon>
        <taxon>Deinococcales</taxon>
        <taxon>Deinococcaceae</taxon>
        <taxon>Deinococcus</taxon>
    </lineage>
</organism>
<proteinExistence type="predicted"/>
<gene>
    <name evidence="2" type="ORF">SU48_10115</name>
</gene>
<accession>A0A172TAM4</accession>
<feature type="transmembrane region" description="Helical" evidence="1">
    <location>
        <begin position="12"/>
        <end position="34"/>
    </location>
</feature>
<dbReference type="KEGG" id="dpu:SU48_10115"/>